<comment type="caution">
    <text evidence="2">The sequence shown here is derived from an EMBL/GenBank/DDBJ whole genome shotgun (WGS) entry which is preliminary data.</text>
</comment>
<reference evidence="2 3" key="1">
    <citation type="journal article" date="2012" name="Eukaryot. Cell">
        <title>Draft genome sequence of CBS 2479, the standard type strain of Trichosporon asahii.</title>
        <authorList>
            <person name="Yang R.Y."/>
            <person name="Li H.T."/>
            <person name="Zhu H."/>
            <person name="Zhou G.P."/>
            <person name="Wang M."/>
            <person name="Wang L."/>
        </authorList>
    </citation>
    <scope>NUCLEOTIDE SEQUENCE [LARGE SCALE GENOMIC DNA]</scope>
    <source>
        <strain evidence="3">ATCC 90039 / CBS 2479 / JCM 2466 / KCTC 7840 / NCYC 2677 / UAMH 7654</strain>
    </source>
</reference>
<gene>
    <name evidence="2" type="ORF">A1Q1_04115</name>
</gene>
<dbReference type="VEuPathDB" id="FungiDB:A1Q1_04115"/>
<evidence type="ECO:0000256" key="1">
    <source>
        <dbReference type="SAM" id="MobiDB-lite"/>
    </source>
</evidence>
<accession>J6EWD9</accession>
<feature type="compositionally biased region" description="Low complexity" evidence="1">
    <location>
        <begin position="1"/>
        <end position="10"/>
    </location>
</feature>
<dbReference type="GeneID" id="25987628"/>
<dbReference type="AlphaFoldDB" id="J6EWD9"/>
<dbReference type="RefSeq" id="XP_014177967.1">
    <property type="nucleotide sequence ID" value="XM_014322492.1"/>
</dbReference>
<organism evidence="2 3">
    <name type="scientific">Trichosporon asahii var. asahii (strain ATCC 90039 / CBS 2479 / JCM 2466 / KCTC 7840 / NBRC 103889/ NCYC 2677 / UAMH 7654)</name>
    <name type="common">Yeast</name>
    <dbReference type="NCBI Taxonomy" id="1186058"/>
    <lineage>
        <taxon>Eukaryota</taxon>
        <taxon>Fungi</taxon>
        <taxon>Dikarya</taxon>
        <taxon>Basidiomycota</taxon>
        <taxon>Agaricomycotina</taxon>
        <taxon>Tremellomycetes</taxon>
        <taxon>Trichosporonales</taxon>
        <taxon>Trichosporonaceae</taxon>
        <taxon>Trichosporon</taxon>
    </lineage>
</organism>
<evidence type="ECO:0000313" key="3">
    <source>
        <dbReference type="Proteomes" id="UP000002748"/>
    </source>
</evidence>
<proteinExistence type="predicted"/>
<name>J6EWD9_TRIAS</name>
<protein>
    <submittedName>
        <fullName evidence="2">Uncharacterized protein</fullName>
    </submittedName>
</protein>
<sequence>MATVASSSAAKRAKVKAKTTKAKGNFKAKKKATATPRPRGRPRKRAHLPTANIPTRSTFSHAPTPAVQDGAAAIACQIRPLAALRAYPPAPRAARPTCDRGGMSTISPMILRSLGSRSVEVHAPTVIEVNPLVAKMYCLHFAPAWSEEQHERNIWNPPYRPSPWLEPWCSISAPRRGWPPSPGWCGTHAA</sequence>
<feature type="compositionally biased region" description="Polar residues" evidence="1">
    <location>
        <begin position="52"/>
        <end position="61"/>
    </location>
</feature>
<evidence type="ECO:0000313" key="2">
    <source>
        <dbReference type="EMBL" id="EJT47122.1"/>
    </source>
</evidence>
<dbReference type="Proteomes" id="UP000002748">
    <property type="component" value="Unassembled WGS sequence"/>
</dbReference>
<dbReference type="EMBL" id="ALBS01000262">
    <property type="protein sequence ID" value="EJT47122.1"/>
    <property type="molecule type" value="Genomic_DNA"/>
</dbReference>
<dbReference type="KEGG" id="tasa:A1Q1_04115"/>
<feature type="region of interest" description="Disordered" evidence="1">
    <location>
        <begin position="1"/>
        <end position="64"/>
    </location>
</feature>
<dbReference type="HOGENOM" id="CLU_1428937_0_0_1"/>
<feature type="compositionally biased region" description="Basic residues" evidence="1">
    <location>
        <begin position="11"/>
        <end position="47"/>
    </location>
</feature>